<dbReference type="EMBL" id="CAXIPU020000513">
    <property type="protein sequence ID" value="CAL1672356.1"/>
    <property type="molecule type" value="Genomic_DNA"/>
</dbReference>
<reference evidence="1" key="1">
    <citation type="submission" date="2024-04" db="EMBL/GenBank/DDBJ databases">
        <authorList>
            <consortium name="Molecular Ecology Group"/>
        </authorList>
    </citation>
    <scope>NUCLEOTIDE SEQUENCE</scope>
</reference>
<comment type="caution">
    <text evidence="1">The sequence shown here is derived from an EMBL/GenBank/DDBJ whole genome shotgun (WGS) entry which is preliminary data.</text>
</comment>
<dbReference type="Proteomes" id="UP001497644">
    <property type="component" value="Unassembled WGS sequence"/>
</dbReference>
<gene>
    <name evidence="1" type="ORF">LPLAT_LOCUS7025</name>
</gene>
<sequence length="78" mass="7706">MLGLLLVSLRGDLPRGSDGGGASLGSGGCPFGGVSPLEPIGINSLGGTGRIPRPRPLGILQFSNALGGPARLPVVIFT</sequence>
<organism evidence="1 2">
    <name type="scientific">Lasius platythorax</name>
    <dbReference type="NCBI Taxonomy" id="488582"/>
    <lineage>
        <taxon>Eukaryota</taxon>
        <taxon>Metazoa</taxon>
        <taxon>Ecdysozoa</taxon>
        <taxon>Arthropoda</taxon>
        <taxon>Hexapoda</taxon>
        <taxon>Insecta</taxon>
        <taxon>Pterygota</taxon>
        <taxon>Neoptera</taxon>
        <taxon>Endopterygota</taxon>
        <taxon>Hymenoptera</taxon>
        <taxon>Apocrita</taxon>
        <taxon>Aculeata</taxon>
        <taxon>Formicoidea</taxon>
        <taxon>Formicidae</taxon>
        <taxon>Formicinae</taxon>
        <taxon>Lasius</taxon>
        <taxon>Lasius</taxon>
    </lineage>
</organism>
<accession>A0AAV2MZM9</accession>
<proteinExistence type="predicted"/>
<evidence type="ECO:0008006" key="3">
    <source>
        <dbReference type="Google" id="ProtNLM"/>
    </source>
</evidence>
<dbReference type="AlphaFoldDB" id="A0AAV2MZM9"/>
<evidence type="ECO:0000313" key="2">
    <source>
        <dbReference type="Proteomes" id="UP001497644"/>
    </source>
</evidence>
<evidence type="ECO:0000313" key="1">
    <source>
        <dbReference type="EMBL" id="CAL1672356.1"/>
    </source>
</evidence>
<name>A0AAV2MZM9_9HYME</name>
<protein>
    <recommendedName>
        <fullName evidence="3">Secreted protein</fullName>
    </recommendedName>
</protein>
<keyword evidence="2" id="KW-1185">Reference proteome</keyword>